<dbReference type="EMBL" id="JADIMB010000138">
    <property type="protein sequence ID" value="MBO8471970.1"/>
    <property type="molecule type" value="Genomic_DNA"/>
</dbReference>
<reference evidence="3" key="2">
    <citation type="journal article" date="2021" name="PeerJ">
        <title>Extensive microbial diversity within the chicken gut microbiome revealed by metagenomics and culture.</title>
        <authorList>
            <person name="Gilroy R."/>
            <person name="Ravi A."/>
            <person name="Getino M."/>
            <person name="Pursley I."/>
            <person name="Horton D.L."/>
            <person name="Alikhan N.F."/>
            <person name="Baker D."/>
            <person name="Gharbi K."/>
            <person name="Hall N."/>
            <person name="Watson M."/>
            <person name="Adriaenssens E.M."/>
            <person name="Foster-Nyarko E."/>
            <person name="Jarju S."/>
            <person name="Secka A."/>
            <person name="Antonio M."/>
            <person name="Oren A."/>
            <person name="Chaudhuri R.R."/>
            <person name="La Ragione R."/>
            <person name="Hildebrand F."/>
            <person name="Pallen M.J."/>
        </authorList>
    </citation>
    <scope>NUCLEOTIDE SEQUENCE</scope>
    <source>
        <strain evidence="3">B2-22910</strain>
    </source>
</reference>
<dbReference type="Pfam" id="PF17132">
    <property type="entry name" value="Glyco_hydro_106"/>
    <property type="match status" value="1"/>
</dbReference>
<dbReference type="Gene3D" id="2.60.120.260">
    <property type="entry name" value="Galactose-binding domain-like"/>
    <property type="match status" value="1"/>
</dbReference>
<keyword evidence="1" id="KW-0732">Signal</keyword>
<keyword evidence="2 3" id="KW-0378">Hydrolase</keyword>
<dbReference type="SUPFAM" id="SSF49785">
    <property type="entry name" value="Galactose-binding domain-like"/>
    <property type="match status" value="1"/>
</dbReference>
<accession>A0A9D9IGV0</accession>
<dbReference type="PROSITE" id="PS51257">
    <property type="entry name" value="PROKAR_LIPOPROTEIN"/>
    <property type="match status" value="1"/>
</dbReference>
<dbReference type="PANTHER" id="PTHR43817">
    <property type="entry name" value="GLYCOSYL HYDROLASE"/>
    <property type="match status" value="1"/>
</dbReference>
<dbReference type="NCBIfam" id="NF045579">
    <property type="entry name" value="rhamnoside_JR"/>
    <property type="match status" value="1"/>
</dbReference>
<proteinExistence type="predicted"/>
<dbReference type="Proteomes" id="UP000823603">
    <property type="component" value="Unassembled WGS sequence"/>
</dbReference>
<evidence type="ECO:0000313" key="3">
    <source>
        <dbReference type="EMBL" id="MBO8471970.1"/>
    </source>
</evidence>
<organism evidence="3 4">
    <name type="scientific">Candidatus Cryptobacteroides faecavium</name>
    <dbReference type="NCBI Taxonomy" id="2840762"/>
    <lineage>
        <taxon>Bacteria</taxon>
        <taxon>Pseudomonadati</taxon>
        <taxon>Bacteroidota</taxon>
        <taxon>Bacteroidia</taxon>
        <taxon>Bacteroidales</taxon>
        <taxon>Candidatus Cryptobacteroides</taxon>
    </lineage>
</organism>
<protein>
    <submittedName>
        <fullName evidence="3">Glycosyl hydrolase</fullName>
    </submittedName>
</protein>
<reference evidence="3" key="1">
    <citation type="submission" date="2020-10" db="EMBL/GenBank/DDBJ databases">
        <authorList>
            <person name="Gilroy R."/>
        </authorList>
    </citation>
    <scope>NUCLEOTIDE SEQUENCE</scope>
    <source>
        <strain evidence="3">B2-22910</strain>
    </source>
</reference>
<dbReference type="GO" id="GO:0016787">
    <property type="term" value="F:hydrolase activity"/>
    <property type="evidence" value="ECO:0007669"/>
    <property type="project" value="UniProtKB-KW"/>
</dbReference>
<evidence type="ECO:0000256" key="1">
    <source>
        <dbReference type="ARBA" id="ARBA00022729"/>
    </source>
</evidence>
<evidence type="ECO:0000313" key="4">
    <source>
        <dbReference type="Proteomes" id="UP000823603"/>
    </source>
</evidence>
<name>A0A9D9IGV0_9BACT</name>
<dbReference type="PANTHER" id="PTHR43817:SF1">
    <property type="entry name" value="HYDROLASE, FAMILY 43, PUTATIVE (AFU_ORTHOLOGUE AFUA_3G01660)-RELATED"/>
    <property type="match status" value="1"/>
</dbReference>
<sequence length="983" mass="110588">MSPDIMKKINLILCLLGLAGLYACQSPDGKDWKELQRNFRTPPESARPGVYWYFMDGNISKEGMTKDLEAMKRAGIGSVVFLEVNVGIPRGNVDFLSDEWKECFRHAVKECERLGISMTLGIGPGWTGSGGPWVAAEQSMRHLVASSTVVKGGGRQTVKLPEPSPKAPYFGEGAFTPELKEKWAEYYEDVAVLAFPTPGEMSRIKDVEEKALYYRAPYSSVPGVKQYLPREKSMPSGRVVNMDEVIDLTSLLHEDGSITWEVPSGNWTVMRFGLRNNGAVTRPAPLPGVGFECDKTDTAAIAAHFKVFTDELLRVVGERDTTLPGGLKMLHMDSWEMGAQNWAPGLREEFRRRRGYDPQPYYPAYDGYIVGSREISERFLWDLRQTMQELMLENHALYVKEYAHRRGMKLSIEPYDMNPMQDLELGASADIPMCEFWSPGGYNTSFSAIEGSSIGNLKGERLVPAEAFTAAGDGWKQHPASMKNQTDWAFAAGINRLTYHTFQHQALPDSLRPGMTMGPYGVHWDRNQTWWPYASGYHTYVSRCQYLLQSGRTVADILYLAPEEAPFVFRAPESSLEGTEEYMPDKKGYNFDACPASLLYQAEVRDGKICFPQGAQYELLVMPDFERMTPELLSKIQSLVMDGAAIVGLPPKEAPGLSGYPDNDREVQRIAREMWGGGELPSGLEKRIYGKGAVYFGSALKEREDNLYPAYPLTESVLEERQVAKDFTSSSNSVRYIHKQRGATEYYFVADRTGKQHHTVCTFRVSGKVPQLWDPVTGEMLSISSYTDDGSCISVELGFAPYQSYFLVFRRESPRKGLKAADFAEKREVQTLDRPWTVSFDPEWGGPRKAVFNTLQDWSEHPSDSIRYYSGTAVYTTQFEFHPGEGRYFLDLGEVNNMARVSVNGHDLGIVWTSPWEVELTGALKEGANELTVEVTNLWVNRLIGDERNPEQRYTYTTFRHYDANSPLLPSGLSGPVRILTAE</sequence>
<dbReference type="InterPro" id="IPR008979">
    <property type="entry name" value="Galactose-bd-like_sf"/>
</dbReference>
<comment type="caution">
    <text evidence="3">The sequence shown here is derived from an EMBL/GenBank/DDBJ whole genome shotgun (WGS) entry which is preliminary data.</text>
</comment>
<dbReference type="AlphaFoldDB" id="A0A9D9IGV0"/>
<evidence type="ECO:0000256" key="2">
    <source>
        <dbReference type="ARBA" id="ARBA00022801"/>
    </source>
</evidence>
<gene>
    <name evidence="3" type="ORF">IAB82_09305</name>
</gene>